<accession>A0ABR2KJ75</accession>
<gene>
    <name evidence="2" type="ORF">M9Y10_028336</name>
</gene>
<evidence type="ECO:0000313" key="3">
    <source>
        <dbReference type="Proteomes" id="UP001470230"/>
    </source>
</evidence>
<feature type="domain" description="HAT C-terminal dimerisation" evidence="1">
    <location>
        <begin position="32"/>
        <end position="94"/>
    </location>
</feature>
<protein>
    <recommendedName>
        <fullName evidence="1">HAT C-terminal dimerisation domain-containing protein</fullName>
    </recommendedName>
</protein>
<organism evidence="2 3">
    <name type="scientific">Tritrichomonas musculus</name>
    <dbReference type="NCBI Taxonomy" id="1915356"/>
    <lineage>
        <taxon>Eukaryota</taxon>
        <taxon>Metamonada</taxon>
        <taxon>Parabasalia</taxon>
        <taxon>Tritrichomonadida</taxon>
        <taxon>Tritrichomonadidae</taxon>
        <taxon>Tritrichomonas</taxon>
    </lineage>
</organism>
<keyword evidence="3" id="KW-1185">Reference proteome</keyword>
<dbReference type="InterPro" id="IPR012337">
    <property type="entry name" value="RNaseH-like_sf"/>
</dbReference>
<evidence type="ECO:0000259" key="1">
    <source>
        <dbReference type="Pfam" id="PF05699"/>
    </source>
</evidence>
<sequence length="112" mass="12915">MNKYYDSSDEDEISTLDIVLKNRKLKHDTDTLWHFWHEKINASDPSLAYVAFDILGIVITSVSSERSFSKGRLIINDQRTRISSEHAKAQMIVQINKETAEKVISRTNIFEA</sequence>
<evidence type="ECO:0000313" key="2">
    <source>
        <dbReference type="EMBL" id="KAK8891131.1"/>
    </source>
</evidence>
<dbReference type="Pfam" id="PF05699">
    <property type="entry name" value="Dimer_Tnp_hAT"/>
    <property type="match status" value="1"/>
</dbReference>
<dbReference type="SUPFAM" id="SSF53098">
    <property type="entry name" value="Ribonuclease H-like"/>
    <property type="match status" value="1"/>
</dbReference>
<reference evidence="2 3" key="1">
    <citation type="submission" date="2024-04" db="EMBL/GenBank/DDBJ databases">
        <title>Tritrichomonas musculus Genome.</title>
        <authorList>
            <person name="Alves-Ferreira E."/>
            <person name="Grigg M."/>
            <person name="Lorenzi H."/>
            <person name="Galac M."/>
        </authorList>
    </citation>
    <scope>NUCLEOTIDE SEQUENCE [LARGE SCALE GENOMIC DNA]</scope>
    <source>
        <strain evidence="2 3">EAF2021</strain>
    </source>
</reference>
<dbReference type="InterPro" id="IPR008906">
    <property type="entry name" value="HATC_C_dom"/>
</dbReference>
<comment type="caution">
    <text evidence="2">The sequence shown here is derived from an EMBL/GenBank/DDBJ whole genome shotgun (WGS) entry which is preliminary data.</text>
</comment>
<dbReference type="Proteomes" id="UP001470230">
    <property type="component" value="Unassembled WGS sequence"/>
</dbReference>
<dbReference type="EMBL" id="JAPFFF010000004">
    <property type="protein sequence ID" value="KAK8891131.1"/>
    <property type="molecule type" value="Genomic_DNA"/>
</dbReference>
<proteinExistence type="predicted"/>
<name>A0ABR2KJ75_9EUKA</name>